<feature type="region of interest" description="Disordered" evidence="5">
    <location>
        <begin position="205"/>
        <end position="236"/>
    </location>
</feature>
<gene>
    <name evidence="7" type="ORF">FH965_03100</name>
</gene>
<dbReference type="RefSeq" id="WP_144001246.1">
    <property type="nucleotide sequence ID" value="NZ_CP040916.1"/>
</dbReference>
<evidence type="ECO:0000259" key="6">
    <source>
        <dbReference type="Pfam" id="PF00108"/>
    </source>
</evidence>
<dbReference type="EC" id="2.3.1.9" evidence="2"/>
<dbReference type="Gene3D" id="3.40.47.10">
    <property type="match status" value="1"/>
</dbReference>
<proteinExistence type="inferred from homology"/>
<feature type="domain" description="Thiolase N-terminal" evidence="6">
    <location>
        <begin position="5"/>
        <end position="115"/>
    </location>
</feature>
<protein>
    <recommendedName>
        <fullName evidence="2">acetyl-CoA C-acetyltransferase</fullName>
        <ecNumber evidence="2">2.3.1.9</ecNumber>
    </recommendedName>
</protein>
<dbReference type="PANTHER" id="PTHR18919:SF107">
    <property type="entry name" value="ACETYL-COA ACETYLTRANSFERASE, CYTOSOLIC"/>
    <property type="match status" value="1"/>
</dbReference>
<feature type="region of interest" description="Disordered" evidence="5">
    <location>
        <begin position="110"/>
        <end position="129"/>
    </location>
</feature>
<reference evidence="7 8" key="1">
    <citation type="journal article" date="2019" name="J. Ind. Microbiol. Biotechnol.">
        <title>The complete genomic sequence of Streptomyces spectabilis NRRL-2792 and identification of secondary metabolite biosynthetic gene clusters.</title>
        <authorList>
            <person name="Sinha A."/>
            <person name="Phillips-Salemka S."/>
            <person name="Niraula T.A."/>
            <person name="Short K.A."/>
            <person name="Niraula N.P."/>
        </authorList>
    </citation>
    <scope>NUCLEOTIDE SEQUENCE [LARGE SCALE GENOMIC DNA]</scope>
    <source>
        <strain evidence="7 8">NRRL 2792</strain>
    </source>
</reference>
<accession>A0A516R217</accession>
<evidence type="ECO:0000313" key="8">
    <source>
        <dbReference type="Proteomes" id="UP000316806"/>
    </source>
</evidence>
<dbReference type="Pfam" id="PF00108">
    <property type="entry name" value="Thiolase_N"/>
    <property type="match status" value="1"/>
</dbReference>
<evidence type="ECO:0000256" key="4">
    <source>
        <dbReference type="ARBA" id="ARBA00023315"/>
    </source>
</evidence>
<dbReference type="GO" id="GO:0003985">
    <property type="term" value="F:acetyl-CoA C-acetyltransferase activity"/>
    <property type="evidence" value="ECO:0007669"/>
    <property type="project" value="UniProtKB-EC"/>
</dbReference>
<dbReference type="Proteomes" id="UP000316806">
    <property type="component" value="Chromosome"/>
</dbReference>
<evidence type="ECO:0000313" key="7">
    <source>
        <dbReference type="EMBL" id="QDQ09670.1"/>
    </source>
</evidence>
<dbReference type="EMBL" id="CP040916">
    <property type="protein sequence ID" value="QDQ09670.1"/>
    <property type="molecule type" value="Genomic_DNA"/>
</dbReference>
<sequence>MHESVILAGACTPGGDIFAGLGTVCTNVLEAIAIESALDRAGLCVADVDCLITGHAYARRTAHRACLPDRIPVISVSESGPCSLHTVGLADGFIRSGQREVVVVSGVDPAVTRPDHEEPTRSHRKPPSSGVVLTRDIALALGPDALSGLTERADRAVAVVLMRRTRAEHLGLPWLARVSAHCTAVGPTPSSYEDAARAVDRALRRVPSTPPDPRLVQVSRTPPGSGPDHEPTPQGVFDTAGMRMVLLLARVVERQGRALGALGMWGDHRAEAVIVCSGAS</sequence>
<keyword evidence="3" id="KW-0808">Transferase</keyword>
<keyword evidence="4" id="KW-0012">Acyltransferase</keyword>
<dbReference type="InterPro" id="IPR016039">
    <property type="entry name" value="Thiolase-like"/>
</dbReference>
<organism evidence="7 8">
    <name type="scientific">Streptomyces spectabilis</name>
    <dbReference type="NCBI Taxonomy" id="68270"/>
    <lineage>
        <taxon>Bacteria</taxon>
        <taxon>Bacillati</taxon>
        <taxon>Actinomycetota</taxon>
        <taxon>Actinomycetes</taxon>
        <taxon>Kitasatosporales</taxon>
        <taxon>Streptomycetaceae</taxon>
        <taxon>Streptomyces</taxon>
    </lineage>
</organism>
<dbReference type="AlphaFoldDB" id="A0A516R217"/>
<evidence type="ECO:0000256" key="5">
    <source>
        <dbReference type="SAM" id="MobiDB-lite"/>
    </source>
</evidence>
<evidence type="ECO:0000256" key="1">
    <source>
        <dbReference type="ARBA" id="ARBA00010982"/>
    </source>
</evidence>
<dbReference type="SUPFAM" id="SSF53901">
    <property type="entry name" value="Thiolase-like"/>
    <property type="match status" value="1"/>
</dbReference>
<evidence type="ECO:0000256" key="3">
    <source>
        <dbReference type="ARBA" id="ARBA00022679"/>
    </source>
</evidence>
<dbReference type="PANTHER" id="PTHR18919">
    <property type="entry name" value="ACETYL-COA C-ACYLTRANSFERASE"/>
    <property type="match status" value="1"/>
</dbReference>
<evidence type="ECO:0000256" key="2">
    <source>
        <dbReference type="ARBA" id="ARBA00012705"/>
    </source>
</evidence>
<comment type="similarity">
    <text evidence="1">Belongs to the thiolase-like superfamily. Thiolase family.</text>
</comment>
<dbReference type="InterPro" id="IPR020616">
    <property type="entry name" value="Thiolase_N"/>
</dbReference>
<name>A0A516R217_STRST</name>